<protein>
    <submittedName>
        <fullName evidence="3">YlmC/YmxH family sporulation protein</fullName>
    </submittedName>
</protein>
<organism evidence="3 4">
    <name type="scientific">Candidatus Flavonifractor merdigallinarum</name>
    <dbReference type="NCBI Taxonomy" id="2838589"/>
    <lineage>
        <taxon>Bacteria</taxon>
        <taxon>Bacillati</taxon>
        <taxon>Bacillota</taxon>
        <taxon>Clostridia</taxon>
        <taxon>Eubacteriales</taxon>
        <taxon>Oscillospiraceae</taxon>
        <taxon>Flavonifractor</taxon>
    </lineage>
</organism>
<accession>A0A9D1YDD0</accession>
<dbReference type="Gene3D" id="2.30.30.240">
    <property type="entry name" value="PRC-barrel domain"/>
    <property type="match status" value="1"/>
</dbReference>
<comment type="caution">
    <text evidence="3">The sequence shown here is derived from an EMBL/GenBank/DDBJ whole genome shotgun (WGS) entry which is preliminary data.</text>
</comment>
<evidence type="ECO:0000256" key="1">
    <source>
        <dbReference type="SAM" id="MobiDB-lite"/>
    </source>
</evidence>
<evidence type="ECO:0000313" key="3">
    <source>
        <dbReference type="EMBL" id="HIY22301.1"/>
    </source>
</evidence>
<dbReference type="SUPFAM" id="SSF50346">
    <property type="entry name" value="PRC-barrel domain"/>
    <property type="match status" value="1"/>
</dbReference>
<feature type="compositionally biased region" description="Basic residues" evidence="1">
    <location>
        <begin position="87"/>
        <end position="97"/>
    </location>
</feature>
<feature type="domain" description="PRC-barrel" evidence="2">
    <location>
        <begin position="4"/>
        <end position="79"/>
    </location>
</feature>
<dbReference type="Pfam" id="PF05239">
    <property type="entry name" value="PRC"/>
    <property type="match status" value="1"/>
</dbReference>
<dbReference type="AlphaFoldDB" id="A0A9D1YDD0"/>
<evidence type="ECO:0000259" key="2">
    <source>
        <dbReference type="Pfam" id="PF05239"/>
    </source>
</evidence>
<dbReference type="InterPro" id="IPR027275">
    <property type="entry name" value="PRC-brl_dom"/>
</dbReference>
<sequence>MGERVTELRCKEIIGLGNGTRYGYVGDVELDLETGQVLALVVPGRLRLLGLLGREPERVFPWAQVRRVGTDIVLVEGPPRLPETQRGRGRHPAHSKQKREDHSKT</sequence>
<evidence type="ECO:0000313" key="4">
    <source>
        <dbReference type="Proteomes" id="UP000823868"/>
    </source>
</evidence>
<name>A0A9D1YDD0_9FIRM</name>
<gene>
    <name evidence="3" type="ORF">H9841_10445</name>
</gene>
<dbReference type="EMBL" id="DXDX01000189">
    <property type="protein sequence ID" value="HIY22301.1"/>
    <property type="molecule type" value="Genomic_DNA"/>
</dbReference>
<dbReference type="Proteomes" id="UP000823868">
    <property type="component" value="Unassembled WGS sequence"/>
</dbReference>
<proteinExistence type="predicted"/>
<dbReference type="InterPro" id="IPR011033">
    <property type="entry name" value="PRC_barrel-like_sf"/>
</dbReference>
<reference evidence="3" key="1">
    <citation type="journal article" date="2021" name="PeerJ">
        <title>Extensive microbial diversity within the chicken gut microbiome revealed by metagenomics and culture.</title>
        <authorList>
            <person name="Gilroy R."/>
            <person name="Ravi A."/>
            <person name="Getino M."/>
            <person name="Pursley I."/>
            <person name="Horton D.L."/>
            <person name="Alikhan N.F."/>
            <person name="Baker D."/>
            <person name="Gharbi K."/>
            <person name="Hall N."/>
            <person name="Watson M."/>
            <person name="Adriaenssens E.M."/>
            <person name="Foster-Nyarko E."/>
            <person name="Jarju S."/>
            <person name="Secka A."/>
            <person name="Antonio M."/>
            <person name="Oren A."/>
            <person name="Chaudhuri R.R."/>
            <person name="La Ragione R."/>
            <person name="Hildebrand F."/>
            <person name="Pallen M.J."/>
        </authorList>
    </citation>
    <scope>NUCLEOTIDE SEQUENCE</scope>
    <source>
        <strain evidence="3">ChiBcec16_6824</strain>
    </source>
</reference>
<dbReference type="InterPro" id="IPR014238">
    <property type="entry name" value="Spore_YlmC/YmxH"/>
</dbReference>
<dbReference type="PANTHER" id="PTHR40061:SF1">
    <property type="entry name" value="SPORULATION PROTEIN YLMC-RELATED"/>
    <property type="match status" value="1"/>
</dbReference>
<feature type="region of interest" description="Disordered" evidence="1">
    <location>
        <begin position="76"/>
        <end position="105"/>
    </location>
</feature>
<reference evidence="3" key="2">
    <citation type="submission" date="2021-04" db="EMBL/GenBank/DDBJ databases">
        <authorList>
            <person name="Gilroy R."/>
        </authorList>
    </citation>
    <scope>NUCLEOTIDE SEQUENCE</scope>
    <source>
        <strain evidence="3">ChiBcec16_6824</strain>
    </source>
</reference>
<dbReference type="PANTHER" id="PTHR40061">
    <property type="entry name" value="SPORULATION PROTEIN YLMC-RELATED"/>
    <property type="match status" value="1"/>
</dbReference>
<dbReference type="NCBIfam" id="TIGR02888">
    <property type="entry name" value="spore_YlmC_YmxH"/>
    <property type="match status" value="1"/>
</dbReference>